<dbReference type="InterPro" id="IPR050300">
    <property type="entry name" value="GDXG_lipolytic_enzyme"/>
</dbReference>
<dbReference type="RefSeq" id="WP_183496898.1">
    <property type="nucleotide sequence ID" value="NZ_JACIFF010000009.1"/>
</dbReference>
<dbReference type="SUPFAM" id="SSF53474">
    <property type="entry name" value="alpha/beta-Hydrolases"/>
    <property type="match status" value="1"/>
</dbReference>
<feature type="domain" description="BD-FAE-like" evidence="3">
    <location>
        <begin position="63"/>
        <end position="253"/>
    </location>
</feature>
<name>A0A840E665_9BACT</name>
<dbReference type="AlphaFoldDB" id="A0A840E665"/>
<dbReference type="InterPro" id="IPR049492">
    <property type="entry name" value="BD-FAE-like_dom"/>
</dbReference>
<evidence type="ECO:0000259" key="3">
    <source>
        <dbReference type="Pfam" id="PF20434"/>
    </source>
</evidence>
<dbReference type="Pfam" id="PF20434">
    <property type="entry name" value="BD-FAE"/>
    <property type="match status" value="1"/>
</dbReference>
<dbReference type="Gene3D" id="3.40.50.1820">
    <property type="entry name" value="alpha/beta hydrolase"/>
    <property type="match status" value="1"/>
</dbReference>
<reference evidence="4 5" key="1">
    <citation type="submission" date="2020-08" db="EMBL/GenBank/DDBJ databases">
        <title>Genomic Encyclopedia of Type Strains, Phase IV (KMG-IV): sequencing the most valuable type-strain genomes for metagenomic binning, comparative biology and taxonomic classification.</title>
        <authorList>
            <person name="Goeker M."/>
        </authorList>
    </citation>
    <scope>NUCLEOTIDE SEQUENCE [LARGE SCALE GENOMIC DNA]</scope>
    <source>
        <strain evidence="4 5">DSM 105137</strain>
    </source>
</reference>
<feature type="chain" id="PRO_5033016532" evidence="2">
    <location>
        <begin position="20"/>
        <end position="299"/>
    </location>
</feature>
<evidence type="ECO:0000256" key="1">
    <source>
        <dbReference type="ARBA" id="ARBA00022801"/>
    </source>
</evidence>
<feature type="signal peptide" evidence="2">
    <location>
        <begin position="1"/>
        <end position="19"/>
    </location>
</feature>
<keyword evidence="2" id="KW-0732">Signal</keyword>
<evidence type="ECO:0000256" key="2">
    <source>
        <dbReference type="SAM" id="SignalP"/>
    </source>
</evidence>
<keyword evidence="5" id="KW-1185">Reference proteome</keyword>
<organism evidence="4 5">
    <name type="scientific">Neolewinella aquimaris</name>
    <dbReference type="NCBI Taxonomy" id="1835722"/>
    <lineage>
        <taxon>Bacteria</taxon>
        <taxon>Pseudomonadati</taxon>
        <taxon>Bacteroidota</taxon>
        <taxon>Saprospiria</taxon>
        <taxon>Saprospirales</taxon>
        <taxon>Lewinellaceae</taxon>
        <taxon>Neolewinella</taxon>
    </lineage>
</organism>
<dbReference type="GO" id="GO:0016787">
    <property type="term" value="F:hydrolase activity"/>
    <property type="evidence" value="ECO:0007669"/>
    <property type="project" value="UniProtKB-KW"/>
</dbReference>
<keyword evidence="1" id="KW-0378">Hydrolase</keyword>
<dbReference type="EMBL" id="JACIFF010000009">
    <property type="protein sequence ID" value="MBB4080671.1"/>
    <property type="molecule type" value="Genomic_DNA"/>
</dbReference>
<dbReference type="Proteomes" id="UP000576209">
    <property type="component" value="Unassembled WGS sequence"/>
</dbReference>
<protein>
    <submittedName>
        <fullName evidence="4">Acetyl esterase/lipase</fullName>
    </submittedName>
</protein>
<dbReference type="PANTHER" id="PTHR48081">
    <property type="entry name" value="AB HYDROLASE SUPERFAMILY PROTEIN C4A8.06C"/>
    <property type="match status" value="1"/>
</dbReference>
<evidence type="ECO:0000313" key="5">
    <source>
        <dbReference type="Proteomes" id="UP000576209"/>
    </source>
</evidence>
<evidence type="ECO:0000313" key="4">
    <source>
        <dbReference type="EMBL" id="MBB4080671.1"/>
    </source>
</evidence>
<dbReference type="InterPro" id="IPR029058">
    <property type="entry name" value="AB_hydrolase_fold"/>
</dbReference>
<sequence>MLRILLCSLALGMSSLMSAQLTSPLYPGEIPNARNVADPETTEEREVGGRIIAKVAVPELTAYLPEHPNGKAVVICPGGGYGVLAFEKEGSWVAERLNQDSITAFVLKYRIPQDATNVDKSLAPLMDAQQAIRTVRKKAREYGIDPRQIGIMGFSAGGHLAATAATQFDRVADAGETDTTSVRPDFVALLYPVISFDDSITHLGSRNNLVGENATESDILRFSAERRVTSDSPPAFLVHAADDRAVPVENSLAYYRSCLDHGVPVEMHLYAAGGHGFGMYNTTTPDDWVERFTNWLRTL</sequence>
<comment type="caution">
    <text evidence="4">The sequence shown here is derived from an EMBL/GenBank/DDBJ whole genome shotgun (WGS) entry which is preliminary data.</text>
</comment>
<proteinExistence type="predicted"/>
<accession>A0A840E665</accession>
<dbReference type="PANTHER" id="PTHR48081:SF6">
    <property type="entry name" value="PEPTIDASE S9 PROLYL OLIGOPEPTIDASE CATALYTIC DOMAIN-CONTAINING PROTEIN"/>
    <property type="match status" value="1"/>
</dbReference>
<gene>
    <name evidence="4" type="ORF">GGR28_003306</name>
</gene>